<evidence type="ECO:0000256" key="1">
    <source>
        <dbReference type="SAM" id="Coils"/>
    </source>
</evidence>
<gene>
    <name evidence="3" type="ORF">GALMADRAFT_239124</name>
</gene>
<keyword evidence="1" id="KW-0175">Coiled coil</keyword>
<evidence type="ECO:0000313" key="4">
    <source>
        <dbReference type="Proteomes" id="UP000027222"/>
    </source>
</evidence>
<dbReference type="AlphaFoldDB" id="A0A067TW71"/>
<dbReference type="OrthoDB" id="3070492at2759"/>
<keyword evidence="4" id="KW-1185">Reference proteome</keyword>
<evidence type="ECO:0000256" key="2">
    <source>
        <dbReference type="SAM" id="MobiDB-lite"/>
    </source>
</evidence>
<feature type="compositionally biased region" description="Low complexity" evidence="2">
    <location>
        <begin position="219"/>
        <end position="242"/>
    </location>
</feature>
<evidence type="ECO:0008006" key="5">
    <source>
        <dbReference type="Google" id="ProtNLM"/>
    </source>
</evidence>
<sequence>MASPLPLAAFTPKNAYSGSSSPGPPLLTSQALVYKEFRRKTLLSSSDAMIAFRGRKEKKACLACVQNSEECIELESGAGYRCTLCAERRSLCSWKADVLIPATAEYFGISLEESVDLYEQWEDTIKVSDNVDGNVGVEQDMEIVIHYETPPTPVSRKMTPPSRKVDEKRLPKRVPKPTDKARAMTEISSLKKSKKRKRKAQEEDSSSSKKSKSSPGKVRLLLPPTRLSTSPTKANKSPVSITPSPPPPPPTEAQEPSTSLVSQPDRVVQTTSLSPAPPPQIPSPPQHQIPDDSDSGSLSERYTLLQERYLKLCDVFSRSAIEAKLKDDTIQRLREESVERERASRQDKADMAAVVTKLREEKEELERKLQSAQEQSAAVEKWLTEENGELDRRLKEAMERPPPPPPAPPPTFVAQSPGSLNHAHGPPASLSPPAQAPTPSPSVVQGMQYGAPYGTIAYYANLERERRLREAAHNLAVSQGSQGSAPMVQPDFNSYGVPYDGSSGGM</sequence>
<name>A0A067TW71_GALM3</name>
<feature type="region of interest" description="Disordered" evidence="2">
    <location>
        <begin position="396"/>
        <end position="441"/>
    </location>
</feature>
<feature type="region of interest" description="Disordered" evidence="2">
    <location>
        <begin position="146"/>
        <end position="300"/>
    </location>
</feature>
<feature type="non-terminal residue" evidence="3">
    <location>
        <position position="506"/>
    </location>
</feature>
<accession>A0A067TW71</accession>
<protein>
    <recommendedName>
        <fullName evidence="5">Zn(2)-C6 fungal-type domain-containing protein</fullName>
    </recommendedName>
</protein>
<evidence type="ECO:0000313" key="3">
    <source>
        <dbReference type="EMBL" id="KDR83258.1"/>
    </source>
</evidence>
<dbReference type="HOGENOM" id="CLU_539236_0_0_1"/>
<proteinExistence type="predicted"/>
<feature type="region of interest" description="Disordered" evidence="2">
    <location>
        <begin position="478"/>
        <end position="506"/>
    </location>
</feature>
<organism evidence="3 4">
    <name type="scientific">Galerina marginata (strain CBS 339.88)</name>
    <dbReference type="NCBI Taxonomy" id="685588"/>
    <lineage>
        <taxon>Eukaryota</taxon>
        <taxon>Fungi</taxon>
        <taxon>Dikarya</taxon>
        <taxon>Basidiomycota</taxon>
        <taxon>Agaricomycotina</taxon>
        <taxon>Agaricomycetes</taxon>
        <taxon>Agaricomycetidae</taxon>
        <taxon>Agaricales</taxon>
        <taxon>Agaricineae</taxon>
        <taxon>Strophariaceae</taxon>
        <taxon>Galerina</taxon>
    </lineage>
</organism>
<feature type="coiled-coil region" evidence="1">
    <location>
        <begin position="348"/>
        <end position="382"/>
    </location>
</feature>
<dbReference type="Proteomes" id="UP000027222">
    <property type="component" value="Unassembled WGS sequence"/>
</dbReference>
<dbReference type="EMBL" id="KL142369">
    <property type="protein sequence ID" value="KDR83258.1"/>
    <property type="molecule type" value="Genomic_DNA"/>
</dbReference>
<dbReference type="PANTHER" id="PTHR48125">
    <property type="entry name" value="LP07818P1"/>
    <property type="match status" value="1"/>
</dbReference>
<dbReference type="PANTHER" id="PTHR48125:SF12">
    <property type="entry name" value="AT HOOK TRANSCRIPTION FACTOR FAMILY-RELATED"/>
    <property type="match status" value="1"/>
</dbReference>
<reference evidence="4" key="1">
    <citation type="journal article" date="2014" name="Proc. Natl. Acad. Sci. U.S.A.">
        <title>Extensive sampling of basidiomycete genomes demonstrates inadequacy of the white-rot/brown-rot paradigm for wood decay fungi.</title>
        <authorList>
            <person name="Riley R."/>
            <person name="Salamov A.A."/>
            <person name="Brown D.W."/>
            <person name="Nagy L.G."/>
            <person name="Floudas D."/>
            <person name="Held B.W."/>
            <person name="Levasseur A."/>
            <person name="Lombard V."/>
            <person name="Morin E."/>
            <person name="Otillar R."/>
            <person name="Lindquist E.A."/>
            <person name="Sun H."/>
            <person name="LaButti K.M."/>
            <person name="Schmutz J."/>
            <person name="Jabbour D."/>
            <person name="Luo H."/>
            <person name="Baker S.E."/>
            <person name="Pisabarro A.G."/>
            <person name="Walton J.D."/>
            <person name="Blanchette R.A."/>
            <person name="Henrissat B."/>
            <person name="Martin F."/>
            <person name="Cullen D."/>
            <person name="Hibbett D.S."/>
            <person name="Grigoriev I.V."/>
        </authorList>
    </citation>
    <scope>NUCLEOTIDE SEQUENCE [LARGE SCALE GENOMIC DNA]</scope>
    <source>
        <strain evidence="4">CBS 339.88</strain>
    </source>
</reference>
<feature type="compositionally biased region" description="Pro residues" evidence="2">
    <location>
        <begin position="275"/>
        <end position="287"/>
    </location>
</feature>
<feature type="compositionally biased region" description="Pro residues" evidence="2">
    <location>
        <begin position="400"/>
        <end position="411"/>
    </location>
</feature>